<protein>
    <submittedName>
        <fullName evidence="2">DegV family protein</fullName>
    </submittedName>
</protein>
<dbReference type="Pfam" id="PF02645">
    <property type="entry name" value="DegV"/>
    <property type="match status" value="1"/>
</dbReference>
<keyword evidence="1" id="KW-0446">Lipid-binding</keyword>
<accession>A0ABW5X9X7</accession>
<dbReference type="PROSITE" id="PS51482">
    <property type="entry name" value="DEGV"/>
    <property type="match status" value="1"/>
</dbReference>
<evidence type="ECO:0000313" key="2">
    <source>
        <dbReference type="EMBL" id="MFD2839146.1"/>
    </source>
</evidence>
<sequence length="285" mass="30608">MGESVHLGKQRTLIVTDSTASIPQELWSTPHLEIVNLHVIHGGESFEENAELLPEHCAELVERHVELSTSQPPRSAFEEVFSRAFAEGYAHVVGMFIPQVLSGTEDTARTVATQWPGKVHIVSSRTTGMALGLTVLQGARAAREGMLAREIVSLLKDATQGSGAYFMVDSLDHLRRGGRLGATAAAVGTVLGLKPVLAMSKDGHIEVVSKERSRSHAIRFLHAKAVEATESGAIELGVHYFGDPNRAHKLAEKLRQETSARIYVSPASAVLGVHVGPGMLAVTYA</sequence>
<reference evidence="3" key="1">
    <citation type="journal article" date="2019" name="Int. J. Syst. Evol. Microbiol.">
        <title>The Global Catalogue of Microorganisms (GCM) 10K type strain sequencing project: providing services to taxonomists for standard genome sequencing and annotation.</title>
        <authorList>
            <consortium name="The Broad Institute Genomics Platform"/>
            <consortium name="The Broad Institute Genome Sequencing Center for Infectious Disease"/>
            <person name="Wu L."/>
            <person name="Ma J."/>
        </authorList>
    </citation>
    <scope>NUCLEOTIDE SEQUENCE [LARGE SCALE GENOMIC DNA]</scope>
    <source>
        <strain evidence="3">KCTC 33576</strain>
    </source>
</reference>
<dbReference type="EMBL" id="JBHUOP010000001">
    <property type="protein sequence ID" value="MFD2839146.1"/>
    <property type="molecule type" value="Genomic_DNA"/>
</dbReference>
<dbReference type="InterPro" id="IPR050270">
    <property type="entry name" value="DegV_domain_contain"/>
</dbReference>
<dbReference type="RefSeq" id="WP_377464576.1">
    <property type="nucleotide sequence ID" value="NZ_JBHUOP010000001.1"/>
</dbReference>
<comment type="caution">
    <text evidence="2">The sequence shown here is derived from an EMBL/GenBank/DDBJ whole genome shotgun (WGS) entry which is preliminary data.</text>
</comment>
<dbReference type="Gene3D" id="3.40.50.10170">
    <property type="match status" value="1"/>
</dbReference>
<evidence type="ECO:0000313" key="3">
    <source>
        <dbReference type="Proteomes" id="UP001597391"/>
    </source>
</evidence>
<dbReference type="PANTHER" id="PTHR33434">
    <property type="entry name" value="DEGV DOMAIN-CONTAINING PROTEIN DR_1986-RELATED"/>
    <property type="match status" value="1"/>
</dbReference>
<dbReference type="NCBIfam" id="TIGR00762">
    <property type="entry name" value="DegV"/>
    <property type="match status" value="1"/>
</dbReference>
<gene>
    <name evidence="2" type="ORF">ACFSYH_00965</name>
</gene>
<dbReference type="Proteomes" id="UP001597391">
    <property type="component" value="Unassembled WGS sequence"/>
</dbReference>
<name>A0ABW5X9X7_9MICO</name>
<dbReference type="PANTHER" id="PTHR33434:SF2">
    <property type="entry name" value="FATTY ACID-BINDING PROTEIN TM_1468"/>
    <property type="match status" value="1"/>
</dbReference>
<dbReference type="InterPro" id="IPR003797">
    <property type="entry name" value="DegV"/>
</dbReference>
<organism evidence="2 3">
    <name type="scientific">Populibacterium corticicola</name>
    <dbReference type="NCBI Taxonomy" id="1812826"/>
    <lineage>
        <taxon>Bacteria</taxon>
        <taxon>Bacillati</taxon>
        <taxon>Actinomycetota</taxon>
        <taxon>Actinomycetes</taxon>
        <taxon>Micrococcales</taxon>
        <taxon>Jonesiaceae</taxon>
        <taxon>Populibacterium</taxon>
    </lineage>
</organism>
<dbReference type="SUPFAM" id="SSF82549">
    <property type="entry name" value="DAK1/DegV-like"/>
    <property type="match status" value="1"/>
</dbReference>
<dbReference type="Gene3D" id="3.30.1180.10">
    <property type="match status" value="1"/>
</dbReference>
<evidence type="ECO:0000256" key="1">
    <source>
        <dbReference type="ARBA" id="ARBA00023121"/>
    </source>
</evidence>
<proteinExistence type="predicted"/>
<keyword evidence="3" id="KW-1185">Reference proteome</keyword>
<dbReference type="InterPro" id="IPR043168">
    <property type="entry name" value="DegV_C"/>
</dbReference>